<dbReference type="AlphaFoldDB" id="A0A9P5YPI2"/>
<comment type="caution">
    <text evidence="2">The sequence shown here is derived from an EMBL/GenBank/DDBJ whole genome shotgun (WGS) entry which is preliminary data.</text>
</comment>
<feature type="transmembrane region" description="Helical" evidence="1">
    <location>
        <begin position="20"/>
        <end position="38"/>
    </location>
</feature>
<gene>
    <name evidence="2" type="ORF">BDN70DRAFT_414322</name>
</gene>
<dbReference type="EMBL" id="MU155476">
    <property type="protein sequence ID" value="KAF9473022.1"/>
    <property type="molecule type" value="Genomic_DNA"/>
</dbReference>
<organism evidence="2 3">
    <name type="scientific">Pholiota conissans</name>
    <dbReference type="NCBI Taxonomy" id="109636"/>
    <lineage>
        <taxon>Eukaryota</taxon>
        <taxon>Fungi</taxon>
        <taxon>Dikarya</taxon>
        <taxon>Basidiomycota</taxon>
        <taxon>Agaricomycotina</taxon>
        <taxon>Agaricomycetes</taxon>
        <taxon>Agaricomycetidae</taxon>
        <taxon>Agaricales</taxon>
        <taxon>Agaricineae</taxon>
        <taxon>Strophariaceae</taxon>
        <taxon>Pholiota</taxon>
    </lineage>
</organism>
<evidence type="ECO:0000313" key="3">
    <source>
        <dbReference type="Proteomes" id="UP000807469"/>
    </source>
</evidence>
<proteinExistence type="predicted"/>
<feature type="transmembrane region" description="Helical" evidence="1">
    <location>
        <begin position="72"/>
        <end position="96"/>
    </location>
</feature>
<dbReference type="Proteomes" id="UP000807469">
    <property type="component" value="Unassembled WGS sequence"/>
</dbReference>
<keyword evidence="3" id="KW-1185">Reference proteome</keyword>
<reference evidence="2" key="1">
    <citation type="submission" date="2020-11" db="EMBL/GenBank/DDBJ databases">
        <authorList>
            <consortium name="DOE Joint Genome Institute"/>
            <person name="Ahrendt S."/>
            <person name="Riley R."/>
            <person name="Andreopoulos W."/>
            <person name="Labutti K."/>
            <person name="Pangilinan J."/>
            <person name="Ruiz-Duenas F.J."/>
            <person name="Barrasa J.M."/>
            <person name="Sanchez-Garcia M."/>
            <person name="Camarero S."/>
            <person name="Miyauchi S."/>
            <person name="Serrano A."/>
            <person name="Linde D."/>
            <person name="Babiker R."/>
            <person name="Drula E."/>
            <person name="Ayuso-Fernandez I."/>
            <person name="Pacheco R."/>
            <person name="Padilla G."/>
            <person name="Ferreira P."/>
            <person name="Barriuso J."/>
            <person name="Kellner H."/>
            <person name="Castanera R."/>
            <person name="Alfaro M."/>
            <person name="Ramirez L."/>
            <person name="Pisabarro A.G."/>
            <person name="Kuo A."/>
            <person name="Tritt A."/>
            <person name="Lipzen A."/>
            <person name="He G."/>
            <person name="Yan M."/>
            <person name="Ng V."/>
            <person name="Cullen D."/>
            <person name="Martin F."/>
            <person name="Rosso M.-N."/>
            <person name="Henrissat B."/>
            <person name="Hibbett D."/>
            <person name="Martinez A.T."/>
            <person name="Grigoriev I.V."/>
        </authorList>
    </citation>
    <scope>NUCLEOTIDE SEQUENCE</scope>
    <source>
        <strain evidence="2">CIRM-BRFM 674</strain>
    </source>
</reference>
<keyword evidence="1" id="KW-1133">Transmembrane helix</keyword>
<keyword evidence="1" id="KW-0812">Transmembrane</keyword>
<accession>A0A9P5YPI2</accession>
<name>A0A9P5YPI2_9AGAR</name>
<sequence length="99" mass="10922">MNATQLSETLITPLHPCTIVSFDPAGIIIIIIILPHLISSSSSSQLPCTTNHTPHTHPSKPPCISLRSAKSVLFFLLYISLLVRAIVIFFFFSLYIEVS</sequence>
<evidence type="ECO:0000256" key="1">
    <source>
        <dbReference type="SAM" id="Phobius"/>
    </source>
</evidence>
<keyword evidence="1" id="KW-0472">Membrane</keyword>
<evidence type="ECO:0000313" key="2">
    <source>
        <dbReference type="EMBL" id="KAF9473022.1"/>
    </source>
</evidence>
<protein>
    <submittedName>
        <fullName evidence="2">Uncharacterized protein</fullName>
    </submittedName>
</protein>